<dbReference type="EMBL" id="CP042905">
    <property type="protein sequence ID" value="XDF89283.1"/>
    <property type="molecule type" value="Genomic_DNA"/>
</dbReference>
<organism evidence="1 2">
    <name type="scientific">Promethearchaeum syntrophicum</name>
    <dbReference type="NCBI Taxonomy" id="2594042"/>
    <lineage>
        <taxon>Archaea</taxon>
        <taxon>Promethearchaeati</taxon>
        <taxon>Promethearchaeota</taxon>
        <taxon>Promethearchaeia</taxon>
        <taxon>Promethearchaeales</taxon>
        <taxon>Promethearchaeaceae</taxon>
        <taxon>Promethearchaeum</taxon>
    </lineage>
</organism>
<keyword evidence="2" id="KW-1185">Reference proteome</keyword>
<protein>
    <submittedName>
        <fullName evidence="1">Uncharacterized protein</fullName>
    </submittedName>
</protein>
<accession>A0AC61ZTZ6</accession>
<reference evidence="1 2" key="1">
    <citation type="journal article" date="2020" name="Nature">
        <title>Isolation of an archaeon at the prokaryote-eukaryote interface.</title>
        <authorList>
            <person name="Imachi H."/>
            <person name="Nobu M.K."/>
            <person name="Nakahara N."/>
            <person name="Morono Y."/>
            <person name="Ogawara M."/>
            <person name="Takaki Y."/>
            <person name="Takano Y."/>
            <person name="Uematsu K."/>
            <person name="Ikuta T."/>
            <person name="Ito M."/>
            <person name="Matsui Y."/>
            <person name="Miyazaki M."/>
            <person name="Murata K."/>
            <person name="Saito Y."/>
            <person name="Sakai S."/>
            <person name="Song C."/>
            <person name="Tasumi E."/>
            <person name="Yamanaka Y."/>
            <person name="Yamaguchi T."/>
            <person name="Kamagata Y."/>
            <person name="Tamaki H."/>
            <person name="Takai K."/>
        </authorList>
    </citation>
    <scope>NUCLEOTIDE SEQUENCE [LARGE SCALE GENOMIC DNA]</scope>
    <source>
        <strain evidence="1 2">MK-D1</strain>
    </source>
</reference>
<sequence length="42" mass="5176">MEKHYIALILNYVRRSLKFICLNWTSTYPIKEEKGIYHVEQF</sequence>
<dbReference type="Proteomes" id="UP000321408">
    <property type="component" value="Chromosome"/>
</dbReference>
<reference evidence="1 2" key="2">
    <citation type="journal article" date="2024" name="Int. J. Syst. Evol. Microbiol.">
        <title>Promethearchaeum syntrophicum gen. nov., sp. nov., an anaerobic, obligately syntrophic archaeon, the first isolate of the lineage 'Asgard' archaea, and proposal of the new archaeal phylum Promethearchaeota phyl. nov. and kingdom Promethearchaeati regn. nov.</title>
        <authorList>
            <person name="Imachi H."/>
            <person name="Nobu M.K."/>
            <person name="Kato S."/>
            <person name="Takaki Y."/>
            <person name="Miyazaki M."/>
            <person name="Miyata M."/>
            <person name="Ogawara M."/>
            <person name="Saito Y."/>
            <person name="Sakai S."/>
            <person name="Tahara Y.O."/>
            <person name="Takano Y."/>
            <person name="Tasumi E."/>
            <person name="Uematsu K."/>
            <person name="Yoshimura T."/>
            <person name="Itoh T."/>
            <person name="Ohkuma M."/>
            <person name="Takai K."/>
        </authorList>
    </citation>
    <scope>NUCLEOTIDE SEQUENCE [LARGE SCALE GENOMIC DNA]</scope>
    <source>
        <strain evidence="1 2">MK-D1</strain>
    </source>
</reference>
<name>A0AC61ZTZ6_9ARCH</name>
<gene>
    <name evidence="1" type="ORF">DSAG12_04255</name>
</gene>
<evidence type="ECO:0000313" key="2">
    <source>
        <dbReference type="Proteomes" id="UP000321408"/>
    </source>
</evidence>
<evidence type="ECO:0000313" key="1">
    <source>
        <dbReference type="EMBL" id="XDF89283.1"/>
    </source>
</evidence>
<proteinExistence type="predicted"/>